<reference evidence="1 2" key="1">
    <citation type="submission" date="2018-06" db="EMBL/GenBank/DDBJ databases">
        <title>Genome analysis of cellulolytic fungus Trichoderma lentiforme CFAM-422.</title>
        <authorList>
            <person name="Steindorff A.S."/>
            <person name="Formighieri E.F."/>
            <person name="Midorikawa G.E.O."/>
            <person name="Tamietti M.S."/>
            <person name="Ramos E.Z."/>
            <person name="Silva A.S."/>
            <person name="Bon E.P.S."/>
            <person name="Mendes T.D."/>
            <person name="Damaso M.C.T."/>
            <person name="Favaro L.C.L."/>
        </authorList>
    </citation>
    <scope>NUCLEOTIDE SEQUENCE [LARGE SCALE GENOMIC DNA]</scope>
    <source>
        <strain evidence="1 2">CFAM-422</strain>
    </source>
</reference>
<dbReference type="Proteomes" id="UP000801864">
    <property type="component" value="Unassembled WGS sequence"/>
</dbReference>
<accession>A0A9P4X6U3</accession>
<evidence type="ECO:0000313" key="1">
    <source>
        <dbReference type="EMBL" id="KAF3060804.1"/>
    </source>
</evidence>
<gene>
    <name evidence="1" type="ORF">CFAM422_011050</name>
</gene>
<evidence type="ECO:0000313" key="2">
    <source>
        <dbReference type="Proteomes" id="UP000801864"/>
    </source>
</evidence>
<name>A0A9P4X6U3_9HYPO</name>
<comment type="caution">
    <text evidence="1">The sequence shown here is derived from an EMBL/GenBank/DDBJ whole genome shotgun (WGS) entry which is preliminary data.</text>
</comment>
<proteinExistence type="predicted"/>
<dbReference type="EMBL" id="QLNT01000022">
    <property type="protein sequence ID" value="KAF3060804.1"/>
    <property type="molecule type" value="Genomic_DNA"/>
</dbReference>
<dbReference type="AlphaFoldDB" id="A0A9P4X6U3"/>
<organism evidence="1 2">
    <name type="scientific">Trichoderma lentiforme</name>
    <dbReference type="NCBI Taxonomy" id="1567552"/>
    <lineage>
        <taxon>Eukaryota</taxon>
        <taxon>Fungi</taxon>
        <taxon>Dikarya</taxon>
        <taxon>Ascomycota</taxon>
        <taxon>Pezizomycotina</taxon>
        <taxon>Sordariomycetes</taxon>
        <taxon>Hypocreomycetidae</taxon>
        <taxon>Hypocreales</taxon>
        <taxon>Hypocreaceae</taxon>
        <taxon>Trichoderma</taxon>
    </lineage>
</organism>
<protein>
    <submittedName>
        <fullName evidence="1">Uncharacterized protein</fullName>
    </submittedName>
</protein>
<keyword evidence="2" id="KW-1185">Reference proteome</keyword>
<sequence length="177" mass="20427">MEVVQTQFHLGSWDSSTRAFPALKFMEKYIEAIDTQNLSAPYQKWFTQTCRMTDADGFKTETGETSWNRARAIFQNWKAVKHECHNIRLVPATISECPTAKEGQWVMMQVTTSFWPNDPVLAAGPPIRVRRYLAFLAVKSDHENQGTDGYQIGEGRVWWDTDVVKAELARRRQQIEV</sequence>